<dbReference type="InterPro" id="IPR046164">
    <property type="entry name" value="DUF6166"/>
</dbReference>
<evidence type="ECO:0000256" key="1">
    <source>
        <dbReference type="SAM" id="MobiDB-lite"/>
    </source>
</evidence>
<reference evidence="2" key="1">
    <citation type="submission" date="2022-09" db="EMBL/GenBank/DDBJ databases">
        <title>Enrichment on poylsaccharides allowed isolation of novel metabolic and taxonomic groups of Haloarchaea.</title>
        <authorList>
            <person name="Sorokin D.Y."/>
            <person name="Elcheninov A.G."/>
            <person name="Khizhniak T.V."/>
            <person name="Kolganova T.V."/>
            <person name="Kublanov I.V."/>
        </authorList>
    </citation>
    <scope>NUCLEOTIDE SEQUENCE</scope>
    <source>
        <strain evidence="2">AArc-xg1-1</strain>
    </source>
</reference>
<dbReference type="RefSeq" id="WP_338005073.1">
    <property type="nucleotide sequence ID" value="NZ_JAOPKA010000014.1"/>
</dbReference>
<dbReference type="AlphaFoldDB" id="A0AAP3E3C6"/>
<dbReference type="Pfam" id="PF19663">
    <property type="entry name" value="DUF6166"/>
    <property type="match status" value="1"/>
</dbReference>
<proteinExistence type="predicted"/>
<name>A0AAP3E3C6_9EURY</name>
<organism evidence="2 3">
    <name type="scientific">Natronoglomus mannanivorans</name>
    <dbReference type="NCBI Taxonomy" id="2979990"/>
    <lineage>
        <taxon>Archaea</taxon>
        <taxon>Methanobacteriati</taxon>
        <taxon>Methanobacteriota</taxon>
        <taxon>Stenosarchaea group</taxon>
        <taxon>Halobacteria</taxon>
        <taxon>Halobacteriales</taxon>
        <taxon>Natrialbaceae</taxon>
        <taxon>Natronoglomus</taxon>
    </lineage>
</organism>
<comment type="caution">
    <text evidence="2">The sequence shown here is derived from an EMBL/GenBank/DDBJ whole genome shotgun (WGS) entry which is preliminary data.</text>
</comment>
<feature type="compositionally biased region" description="Basic and acidic residues" evidence="1">
    <location>
        <begin position="1"/>
        <end position="16"/>
    </location>
</feature>
<gene>
    <name evidence="2" type="ORF">OB960_17855</name>
</gene>
<evidence type="ECO:0000313" key="2">
    <source>
        <dbReference type="EMBL" id="MCU4743255.1"/>
    </source>
</evidence>
<sequence>MSGTTERRSTEQEHRQTTNNTVYVGSRRQGRPVVRRIGTDDELSPDRSLEVRNHSPTGFEWGYNGSGPAQLALAILLDYTDDDEVALEHYMRFKDEVVSRLECTVPDGCWHLSADVIETVLRDEAELEVTAHV</sequence>
<accession>A0AAP3E3C6</accession>
<protein>
    <submittedName>
        <fullName evidence="2">DUF6166 domain-containing protein</fullName>
    </submittedName>
</protein>
<evidence type="ECO:0000313" key="3">
    <source>
        <dbReference type="Proteomes" id="UP001321018"/>
    </source>
</evidence>
<feature type="region of interest" description="Disordered" evidence="1">
    <location>
        <begin position="1"/>
        <end position="28"/>
    </location>
</feature>
<dbReference type="Proteomes" id="UP001321018">
    <property type="component" value="Unassembled WGS sequence"/>
</dbReference>
<dbReference type="EMBL" id="JAOPKA010000014">
    <property type="protein sequence ID" value="MCU4743255.1"/>
    <property type="molecule type" value="Genomic_DNA"/>
</dbReference>